<dbReference type="InterPro" id="IPR043141">
    <property type="entry name" value="Ribosomal_uL10-like_sf"/>
</dbReference>
<dbReference type="EMBL" id="SSMQ01000032">
    <property type="protein sequence ID" value="TKD03114.1"/>
    <property type="molecule type" value="Genomic_DNA"/>
</dbReference>
<dbReference type="AlphaFoldDB" id="A0A4U1J738"/>
<accession>A0A4U1J738</accession>
<keyword evidence="6" id="KW-0694">RNA-binding</keyword>
<dbReference type="InterPro" id="IPR001790">
    <property type="entry name" value="Ribosomal_uL10"/>
</dbReference>
<comment type="function">
    <text evidence="1 6">Forms part of the ribosomal stalk, playing a central role in the interaction of the ribosome with GTP-bound translation factors.</text>
</comment>
<protein>
    <recommendedName>
        <fullName evidence="5 6">Large ribosomal subunit protein uL10</fullName>
    </recommendedName>
</protein>
<dbReference type="GO" id="GO:0070180">
    <property type="term" value="F:large ribosomal subunit rRNA binding"/>
    <property type="evidence" value="ECO:0007669"/>
    <property type="project" value="UniProtKB-UniRule"/>
</dbReference>
<dbReference type="CDD" id="cd05797">
    <property type="entry name" value="Ribosomal_L10"/>
    <property type="match status" value="1"/>
</dbReference>
<dbReference type="HAMAP" id="MF_00362">
    <property type="entry name" value="Ribosomal_uL10"/>
    <property type="match status" value="1"/>
</dbReference>
<dbReference type="GO" id="GO:0005840">
    <property type="term" value="C:ribosome"/>
    <property type="evidence" value="ECO:0007669"/>
    <property type="project" value="UniProtKB-KW"/>
</dbReference>
<evidence type="ECO:0000313" key="7">
    <source>
        <dbReference type="EMBL" id="TKD03114.1"/>
    </source>
</evidence>
<evidence type="ECO:0000256" key="6">
    <source>
        <dbReference type="HAMAP-Rule" id="MF_00362"/>
    </source>
</evidence>
<keyword evidence="3 6" id="KW-0689">Ribosomal protein</keyword>
<dbReference type="OrthoDB" id="3186107at2"/>
<evidence type="ECO:0000256" key="3">
    <source>
        <dbReference type="ARBA" id="ARBA00022980"/>
    </source>
</evidence>
<dbReference type="Pfam" id="PF00466">
    <property type="entry name" value="Ribosomal_L10"/>
    <property type="match status" value="1"/>
</dbReference>
<keyword evidence="4 6" id="KW-0687">Ribonucleoprotein</keyword>
<sequence length="178" mass="19778">MERTEKEALVGEVKQRFDRMTSAVFLDFTGLNVAVVTKLRDEFRKAGVEYRVVKNTLVRHAIKHHAWSKKLDDTLVGMTGIAWCYEDPSAAAKVVKAFRKDKEHEKLKIKAGLIEGQVLDAEGVENQLATMPGKDELRATLLATLQAPLQQFLQQLNAPLQNFAYLLKAKEDAAGGAG</sequence>
<dbReference type="InterPro" id="IPR022973">
    <property type="entry name" value="Ribosomal_uL10_bac"/>
</dbReference>
<dbReference type="PANTHER" id="PTHR11560">
    <property type="entry name" value="39S RIBOSOMAL PROTEIN L10, MITOCHONDRIAL"/>
    <property type="match status" value="1"/>
</dbReference>
<proteinExistence type="inferred from homology"/>
<dbReference type="NCBIfam" id="NF000955">
    <property type="entry name" value="PRK00099.1-1"/>
    <property type="match status" value="1"/>
</dbReference>
<dbReference type="SUPFAM" id="SSF160369">
    <property type="entry name" value="Ribosomal protein L10-like"/>
    <property type="match status" value="1"/>
</dbReference>
<comment type="caution">
    <text evidence="7">The sequence shown here is derived from an EMBL/GenBank/DDBJ whole genome shotgun (WGS) entry which is preliminary data.</text>
</comment>
<evidence type="ECO:0000256" key="4">
    <source>
        <dbReference type="ARBA" id="ARBA00023274"/>
    </source>
</evidence>
<gene>
    <name evidence="6" type="primary">rplJ</name>
    <name evidence="7" type="ORF">E8A74_27720</name>
</gene>
<keyword evidence="6" id="KW-0699">rRNA-binding</keyword>
<reference evidence="7 8" key="1">
    <citation type="submission" date="2019-04" db="EMBL/GenBank/DDBJ databases">
        <authorList>
            <person name="Li Y."/>
            <person name="Wang J."/>
        </authorList>
    </citation>
    <scope>NUCLEOTIDE SEQUENCE [LARGE SCALE GENOMIC DNA]</scope>
    <source>
        <strain evidence="7 8">DSM 14668</strain>
    </source>
</reference>
<keyword evidence="8" id="KW-1185">Reference proteome</keyword>
<dbReference type="Gene3D" id="3.30.70.1730">
    <property type="match status" value="1"/>
</dbReference>
<dbReference type="Gene3D" id="6.10.250.290">
    <property type="match status" value="1"/>
</dbReference>
<evidence type="ECO:0000256" key="5">
    <source>
        <dbReference type="ARBA" id="ARBA00035202"/>
    </source>
</evidence>
<dbReference type="RefSeq" id="WP_136932094.1">
    <property type="nucleotide sequence ID" value="NZ_SSMQ01000032.1"/>
</dbReference>
<evidence type="ECO:0000313" key="8">
    <source>
        <dbReference type="Proteomes" id="UP000309215"/>
    </source>
</evidence>
<comment type="similarity">
    <text evidence="2 6">Belongs to the universal ribosomal protein uL10 family.</text>
</comment>
<comment type="subunit">
    <text evidence="6">Part of the ribosomal stalk of the 50S ribosomal subunit. The N-terminus interacts with L11 and the large rRNA to form the base of the stalk. The C-terminus forms an elongated spine to which L12 dimers bind in a sequential fashion forming a multimeric L10(L12)X complex.</text>
</comment>
<dbReference type="InterPro" id="IPR047865">
    <property type="entry name" value="Ribosomal_uL10_bac_type"/>
</dbReference>
<organism evidence="7 8">
    <name type="scientific">Polyangium fumosum</name>
    <dbReference type="NCBI Taxonomy" id="889272"/>
    <lineage>
        <taxon>Bacteria</taxon>
        <taxon>Pseudomonadati</taxon>
        <taxon>Myxococcota</taxon>
        <taxon>Polyangia</taxon>
        <taxon>Polyangiales</taxon>
        <taxon>Polyangiaceae</taxon>
        <taxon>Polyangium</taxon>
    </lineage>
</organism>
<dbReference type="GO" id="GO:1990904">
    <property type="term" value="C:ribonucleoprotein complex"/>
    <property type="evidence" value="ECO:0007669"/>
    <property type="project" value="UniProtKB-KW"/>
</dbReference>
<name>A0A4U1J738_9BACT</name>
<evidence type="ECO:0000256" key="2">
    <source>
        <dbReference type="ARBA" id="ARBA00008889"/>
    </source>
</evidence>
<evidence type="ECO:0000256" key="1">
    <source>
        <dbReference type="ARBA" id="ARBA00002633"/>
    </source>
</evidence>
<dbReference type="Proteomes" id="UP000309215">
    <property type="component" value="Unassembled WGS sequence"/>
</dbReference>
<dbReference type="GO" id="GO:0006412">
    <property type="term" value="P:translation"/>
    <property type="evidence" value="ECO:0007669"/>
    <property type="project" value="UniProtKB-UniRule"/>
</dbReference>